<gene>
    <name evidence="1" type="ORF">bsdE14_19480</name>
</gene>
<sequence length="90" mass="10448">MNRKFIIDSLSKDIKYSEEQRQIIKSIEEAKEELSRARQYFDLVSNPSLVDYAIYMEQAAKSRYSYLLAEAKDKGVEIDTSYVLMALNAI</sequence>
<dbReference type="Proteomes" id="UP001208567">
    <property type="component" value="Unassembled WGS sequence"/>
</dbReference>
<proteinExistence type="predicted"/>
<dbReference type="Pfam" id="PF10704">
    <property type="entry name" value="DUF2508"/>
    <property type="match status" value="1"/>
</dbReference>
<organism evidence="1 2">
    <name type="scientific">Clostridium omnivorum</name>
    <dbReference type="NCBI Taxonomy" id="1604902"/>
    <lineage>
        <taxon>Bacteria</taxon>
        <taxon>Bacillati</taxon>
        <taxon>Bacillota</taxon>
        <taxon>Clostridia</taxon>
        <taxon>Eubacteriales</taxon>
        <taxon>Clostridiaceae</taxon>
        <taxon>Clostridium</taxon>
    </lineage>
</organism>
<evidence type="ECO:0000313" key="1">
    <source>
        <dbReference type="EMBL" id="GLC30538.1"/>
    </source>
</evidence>
<evidence type="ECO:0000313" key="2">
    <source>
        <dbReference type="Proteomes" id="UP001208567"/>
    </source>
</evidence>
<keyword evidence="2" id="KW-1185">Reference proteome</keyword>
<comment type="caution">
    <text evidence="1">The sequence shown here is derived from an EMBL/GenBank/DDBJ whole genome shotgun (WGS) entry which is preliminary data.</text>
</comment>
<evidence type="ECO:0008006" key="3">
    <source>
        <dbReference type="Google" id="ProtNLM"/>
    </source>
</evidence>
<accession>A0ABQ5N5Q8</accession>
<dbReference type="RefSeq" id="WP_264849806.1">
    <property type="nucleotide sequence ID" value="NZ_BRXR01000001.1"/>
</dbReference>
<reference evidence="1 2" key="1">
    <citation type="journal article" date="2024" name="Int. J. Syst. Evol. Microbiol.">
        <title>Clostridium omnivorum sp. nov., isolated from anoxic soil under the treatment of reductive soil disinfestation.</title>
        <authorList>
            <person name="Ueki A."/>
            <person name="Tonouchi A."/>
            <person name="Kaku N."/>
            <person name="Honma S."/>
            <person name="Ueki K."/>
        </authorList>
    </citation>
    <scope>NUCLEOTIDE SEQUENCE [LARGE SCALE GENOMIC DNA]</scope>
    <source>
        <strain evidence="1 2">E14</strain>
    </source>
</reference>
<dbReference type="EMBL" id="BRXR01000001">
    <property type="protein sequence ID" value="GLC30538.1"/>
    <property type="molecule type" value="Genomic_DNA"/>
</dbReference>
<protein>
    <recommendedName>
        <fullName evidence="3">DUF2508 family protein</fullName>
    </recommendedName>
</protein>
<dbReference type="InterPro" id="IPR019644">
    <property type="entry name" value="DUF2508"/>
</dbReference>
<name>A0ABQ5N5Q8_9CLOT</name>